<dbReference type="EMBL" id="CAUYUJ010015490">
    <property type="protein sequence ID" value="CAK0854603.1"/>
    <property type="molecule type" value="Genomic_DNA"/>
</dbReference>
<evidence type="ECO:0000313" key="3">
    <source>
        <dbReference type="Proteomes" id="UP001189429"/>
    </source>
</evidence>
<comment type="caution">
    <text evidence="2">The sequence shown here is derived from an EMBL/GenBank/DDBJ whole genome shotgun (WGS) entry which is preliminary data.</text>
</comment>
<evidence type="ECO:0000313" key="2">
    <source>
        <dbReference type="EMBL" id="CAK0854603.1"/>
    </source>
</evidence>
<protein>
    <submittedName>
        <fullName evidence="2">Uncharacterized protein</fullName>
    </submittedName>
</protein>
<feature type="region of interest" description="Disordered" evidence="1">
    <location>
        <begin position="28"/>
        <end position="133"/>
    </location>
</feature>
<feature type="compositionally biased region" description="Basic and acidic residues" evidence="1">
    <location>
        <begin position="47"/>
        <end position="60"/>
    </location>
</feature>
<organism evidence="2 3">
    <name type="scientific">Prorocentrum cordatum</name>
    <dbReference type="NCBI Taxonomy" id="2364126"/>
    <lineage>
        <taxon>Eukaryota</taxon>
        <taxon>Sar</taxon>
        <taxon>Alveolata</taxon>
        <taxon>Dinophyceae</taxon>
        <taxon>Prorocentrales</taxon>
        <taxon>Prorocentraceae</taxon>
        <taxon>Prorocentrum</taxon>
    </lineage>
</organism>
<gene>
    <name evidence="2" type="ORF">PCOR1329_LOCUS45644</name>
</gene>
<feature type="region of interest" description="Disordered" evidence="1">
    <location>
        <begin position="165"/>
        <end position="203"/>
    </location>
</feature>
<dbReference type="Proteomes" id="UP001189429">
    <property type="component" value="Unassembled WGS sequence"/>
</dbReference>
<feature type="compositionally biased region" description="Gly residues" evidence="1">
    <location>
        <begin position="95"/>
        <end position="104"/>
    </location>
</feature>
<name>A0ABN9UA21_9DINO</name>
<sequence>MFPTPSWSSPDVAPRPMDLSHLVPVGLFPARRAPPKPEELSYLQSHGVEESLADLHERAGPEAAGGSLPAHRRGRGEAEQAGALRACPGRPRRGGAQGEGGAEGQGRRRPAARGWAGPRHGGEDPGSVGDQVRSLKERLKAEGLSGTRLNAHEDVKRLVEGLQQLTGGGAAPACARARGQGGGGRRDAPEAGPQEGGEEGGEA</sequence>
<evidence type="ECO:0000256" key="1">
    <source>
        <dbReference type="SAM" id="MobiDB-lite"/>
    </source>
</evidence>
<proteinExistence type="predicted"/>
<reference evidence="2" key="1">
    <citation type="submission" date="2023-10" db="EMBL/GenBank/DDBJ databases">
        <authorList>
            <person name="Chen Y."/>
            <person name="Shah S."/>
            <person name="Dougan E. K."/>
            <person name="Thang M."/>
            <person name="Chan C."/>
        </authorList>
    </citation>
    <scope>NUCLEOTIDE SEQUENCE [LARGE SCALE GENOMIC DNA]</scope>
</reference>
<accession>A0ABN9UA21</accession>
<keyword evidence="3" id="KW-1185">Reference proteome</keyword>